<dbReference type="SMART" id="SM00482">
    <property type="entry name" value="POLAc"/>
    <property type="match status" value="1"/>
</dbReference>
<dbReference type="InterPro" id="IPR012337">
    <property type="entry name" value="RNaseH-like_sf"/>
</dbReference>
<dbReference type="Gene3D" id="3.30.420.10">
    <property type="entry name" value="Ribonuclease H-like superfamily/Ribonuclease H"/>
    <property type="match status" value="1"/>
</dbReference>
<evidence type="ECO:0000259" key="3">
    <source>
        <dbReference type="SMART" id="SM00482"/>
    </source>
</evidence>
<dbReference type="InterPro" id="IPR002298">
    <property type="entry name" value="DNA_polymerase_A"/>
</dbReference>
<dbReference type="Proteomes" id="UP001549164">
    <property type="component" value="Unassembled WGS sequence"/>
</dbReference>
<accession>A0ABV2IDZ8</accession>
<proteinExistence type="inferred from homology"/>
<protein>
    <submittedName>
        <fullName evidence="4">DNA polymerase I-like protein with 3'-5' exonuclease and polymerase domains</fullName>
    </submittedName>
</protein>
<gene>
    <name evidence="4" type="ORF">ABID12_003088</name>
</gene>
<dbReference type="InterPro" id="IPR001098">
    <property type="entry name" value="DNA-dir_DNA_pol_A_palm_dom"/>
</dbReference>
<dbReference type="EMBL" id="JBEPLY010000011">
    <property type="protein sequence ID" value="MET3601137.1"/>
    <property type="molecule type" value="Genomic_DNA"/>
</dbReference>
<comment type="subunit">
    <text evidence="2">Single-chain monomer with multiple functions.</text>
</comment>
<dbReference type="Gene3D" id="1.20.1060.10">
    <property type="entry name" value="Taq DNA Polymerase, Chain T, domain 4"/>
    <property type="match status" value="1"/>
</dbReference>
<feature type="domain" description="DNA-directed DNA polymerase family A palm" evidence="3">
    <location>
        <begin position="316"/>
        <end position="528"/>
    </location>
</feature>
<dbReference type="SUPFAM" id="SSF56672">
    <property type="entry name" value="DNA/RNA polymerases"/>
    <property type="match status" value="1"/>
</dbReference>
<evidence type="ECO:0000256" key="1">
    <source>
        <dbReference type="ARBA" id="ARBA00007705"/>
    </source>
</evidence>
<dbReference type="SUPFAM" id="SSF53098">
    <property type="entry name" value="Ribonuclease H-like"/>
    <property type="match status" value="1"/>
</dbReference>
<reference evidence="4 5" key="1">
    <citation type="submission" date="2024-06" db="EMBL/GenBank/DDBJ databases">
        <title>Genomic Encyclopedia of Type Strains, Phase IV (KMG-IV): sequencing the most valuable type-strain genomes for metagenomic binning, comparative biology and taxonomic classification.</title>
        <authorList>
            <person name="Goeker M."/>
        </authorList>
    </citation>
    <scope>NUCLEOTIDE SEQUENCE [LARGE SCALE GENOMIC DNA]</scope>
    <source>
        <strain evidence="4 5">DSM 28102</strain>
    </source>
</reference>
<dbReference type="InterPro" id="IPR036397">
    <property type="entry name" value="RNaseH_sf"/>
</dbReference>
<dbReference type="Pfam" id="PF00476">
    <property type="entry name" value="DNA_pol_A"/>
    <property type="match status" value="1"/>
</dbReference>
<keyword evidence="5" id="KW-1185">Reference proteome</keyword>
<evidence type="ECO:0000313" key="4">
    <source>
        <dbReference type="EMBL" id="MET3601137.1"/>
    </source>
</evidence>
<dbReference type="InterPro" id="IPR043502">
    <property type="entry name" value="DNA/RNA_pol_sf"/>
</dbReference>
<comment type="similarity">
    <text evidence="1">Belongs to the DNA polymerase type-A family.</text>
</comment>
<evidence type="ECO:0000256" key="2">
    <source>
        <dbReference type="ARBA" id="ARBA00011541"/>
    </source>
</evidence>
<evidence type="ECO:0000313" key="5">
    <source>
        <dbReference type="Proteomes" id="UP001549164"/>
    </source>
</evidence>
<dbReference type="PRINTS" id="PR00868">
    <property type="entry name" value="DNAPOLI"/>
</dbReference>
<dbReference type="RefSeq" id="WP_354434986.1">
    <property type="nucleotide sequence ID" value="NZ_JBEPLY010000011.1"/>
</dbReference>
<comment type="caution">
    <text evidence="4">The sequence shown here is derived from an EMBL/GenBank/DDBJ whole genome shotgun (WGS) entry which is preliminary data.</text>
</comment>
<dbReference type="PANTHER" id="PTHR10133">
    <property type="entry name" value="DNA POLYMERASE I"/>
    <property type="match status" value="1"/>
</dbReference>
<name>A0ABV2IDZ8_9HYPH</name>
<organism evidence="4 5">
    <name type="scientific">Martelella mangrovi</name>
    <dbReference type="NCBI Taxonomy" id="1397477"/>
    <lineage>
        <taxon>Bacteria</taxon>
        <taxon>Pseudomonadati</taxon>
        <taxon>Pseudomonadota</taxon>
        <taxon>Alphaproteobacteria</taxon>
        <taxon>Hyphomicrobiales</taxon>
        <taxon>Aurantimonadaceae</taxon>
        <taxon>Martelella</taxon>
    </lineage>
</organism>
<sequence>MLTEASLLCGHNIIAFDIPALQKVYPWFRPKAVIRDTLVLTRLLWPTETIRDGDFKRFRAGTMPAKVIGRYSLEAWGYRLGNYKGDYAGSWLHWNVEMQEYCEQDVEVTTALFARCEAKEPAEESVQLEHAVQTIISRQEAYGFGFDVGKAGELYSLLVQRRTELEARLQEVFPPWVVETPFYPKVNNKARGYVKGELFIKRKEVTFNPSSRVHIAQRLTAQRGWEPKEYTDDGKPKVDETVLSSLPWPEAKVLTEFLLVDKRIGQLANGKQAWLKHVKEDGRIHGRVTTNGAVTGRMTHSHPNCAQVPSGDSPYGHECRSLWVAKGRGKVLVGADADALELCCLAGYMARHDNGDYVRVVLEGDKSNHTDIHSVNARALGCDRSTAKVWFYAFIYGAGDFKLGTILEAPPGQEMNYGKRSRARFLKNLPALGKITKRVKDRVNGKAFTPDGSKAPRHLKGLDGRKLSCRSAHSALNTLLQSAGAILMKRALVILDDALQAAGLVPGVNYEFVANVHDEWQIETDEDKAEYVGQQAVAAITAAGVYYNFGCPLSGSWSAGASWAETH</sequence>
<dbReference type="PANTHER" id="PTHR10133:SF62">
    <property type="entry name" value="DNA POLYMERASE THETA"/>
    <property type="match status" value="1"/>
</dbReference>
<dbReference type="Gene3D" id="3.30.70.370">
    <property type="match status" value="2"/>
</dbReference>